<dbReference type="SMART" id="SM00409">
    <property type="entry name" value="IG"/>
    <property type="match status" value="6"/>
</dbReference>
<feature type="compositionally biased region" description="Basic and acidic residues" evidence="2">
    <location>
        <begin position="1619"/>
        <end position="1889"/>
    </location>
</feature>
<comment type="caution">
    <text evidence="4">The sequence shown here is derived from an EMBL/GenBank/DDBJ whole genome shotgun (WGS) entry which is preliminary data.</text>
</comment>
<feature type="compositionally biased region" description="Basic and acidic residues" evidence="2">
    <location>
        <begin position="2044"/>
        <end position="2079"/>
    </location>
</feature>
<feature type="region of interest" description="Disordered" evidence="2">
    <location>
        <begin position="1068"/>
        <end position="1100"/>
    </location>
</feature>
<dbReference type="SMART" id="SM00408">
    <property type="entry name" value="IGc2"/>
    <property type="match status" value="4"/>
</dbReference>
<feature type="compositionally biased region" description="Basic and acidic residues" evidence="2">
    <location>
        <begin position="1297"/>
        <end position="1582"/>
    </location>
</feature>
<feature type="domain" description="Ig-like" evidence="3">
    <location>
        <begin position="11"/>
        <end position="116"/>
    </location>
</feature>
<feature type="region of interest" description="Disordered" evidence="2">
    <location>
        <begin position="1275"/>
        <end position="1582"/>
    </location>
</feature>
<dbReference type="PROSITE" id="PS50835">
    <property type="entry name" value="IG_LIKE"/>
    <property type="match status" value="6"/>
</dbReference>
<feature type="domain" description="Ig-like" evidence="3">
    <location>
        <begin position="535"/>
        <end position="619"/>
    </location>
</feature>
<feature type="compositionally biased region" description="Basic and acidic residues" evidence="2">
    <location>
        <begin position="1277"/>
        <end position="1289"/>
    </location>
</feature>
<protein>
    <recommendedName>
        <fullName evidence="3">Ig-like domain-containing protein</fullName>
    </recommendedName>
</protein>
<dbReference type="InterPro" id="IPR036179">
    <property type="entry name" value="Ig-like_dom_sf"/>
</dbReference>
<dbReference type="SUPFAM" id="SSF48726">
    <property type="entry name" value="Immunoglobulin"/>
    <property type="match status" value="6"/>
</dbReference>
<feature type="compositionally biased region" description="Polar residues" evidence="2">
    <location>
        <begin position="1245"/>
        <end position="1254"/>
    </location>
</feature>
<feature type="region of interest" description="Disordered" evidence="2">
    <location>
        <begin position="1938"/>
        <end position="2079"/>
    </location>
</feature>
<dbReference type="FunFam" id="2.60.40.10:FF:001307">
    <property type="entry name" value="Stretchin-Mlck, isoform V"/>
    <property type="match status" value="1"/>
</dbReference>
<dbReference type="Gene3D" id="2.60.40.10">
    <property type="entry name" value="Immunoglobulins"/>
    <property type="match status" value="6"/>
</dbReference>
<sequence>MDMDDDAELVPGADAFIGSDGKPIFLRCVTDQTVKVGSRARFLAEIISSSGLVVTWHFNGLPVFQPGELVHGRFKTLQEGNFYCLEISPVAIEDEGAWTCRASLAADNTGSEEGVSATAQLRVMVPKSYKRPEFVEELQAILTEEGTVSLECKVVGIPTPVLHWFKDGKEIKAGDVFAFRAPQSESTPEETASSLGIYSCEAVNCIGKAISTSQVRVRNAAVQQPTTPAQSNQSESTGPPVIIEEPFNQKIRVGEDVRFTVRVMVPPLPSQVKWYNKDVPKEASSKYVVGQDGHGGYSLDISPTDIDDDGEWKVAIKNEGVETESSASAVLTLVVPKNYRPPRFLESLKAILTEEGLVSFECKVVGFPTPQLQWFKDGQELKPGDVYQLSGTNSLGSYSCVARNCMGQAVSAAELTVDDIQNQLNDEERRQLMDSHRPPIFTQGLRSSESRVGDPLRLTVQVSSTTENFLVTWFHNDEPIDLDETHKFRSLKEEAGVCHLDVEPLEFSDEGDWKCIVINDFGHAVTSCSVKLSVPRFFRKPHFLEPLRAVLSDEGTVNLECKVIGVPQPSLKWYKDGVELKPGDIHRIMSGQDGTCCLGTYTCEAHNCMGTSSSSAALLGFEDRPEAEQNVTLAQEENLLDTEPRSYMTEHPRIARNPSLSTIQEERSSQISLYETANAEDTLTGEERAEISVSLDGREVSVSLYETPDLTEEEAQQIVELFAEELSERISYKNTTELPPLRFTRETATSGSLLMEAVVIDVPLEINGNSSFERTLSELSFEEAPTEADIEELSAMEALIIEEADMRNDPYFLEDLTIPDLPYEVNDVRQTITGLQEAFVVQDASPIDDEPPHYLESHSGGATPVVMSPRLLSVERDEAKVEEDLQAMLADGIQSPVDVDYYSPLEYSDSCSIPSISPQPNWPAEEEPIDMATPVATQESELIDKYVEKTPSPCDAVEPVPAEITTVDTASAPSSEVLESAPVAQSERIQNLMMSNKSSLDTRESASETETSADENSQRLMSELIMKKTPSASTVDEGMQKADETSSLAESSQSSSTLIESKLSTIRLGSDQTLTSGADTPESGDPSQLNREGIQVTRREDVTCAEESWNEASHLAEKMATVMDEPSAEDHSVGLKEYPSTSPATSVACELGIGQEEKNPDFVSEETWTLVAASSSPSDATCRPSTGMAAAQGNNLTQFSTEVKESKSPEELKETSIDLGDGAKCIENILGEKLQSEIKNKDESLITSKPQQNLAGAKDFDLVPNVTKDQKININNEAKDQAESQKEVEEQICVQSESEKVKPKDAEDQARLQKEADERDAQLLLKEAEEQDRLQKEAEEKDRLQKEAEEQERQSKEAEEKQRLQKEAEVAEENERLKKETEEKDRLLKEAEEKDRLQKEEEKEEQERKEKEEKDRLQKEAEEKDRILKEAEEKDRLQKEAEEAERIKKDAEEKNRLLKEAEDKQRREKEEAEEKDRLQKEAEEMDRILKESEEQQRTMKEAEEEDSLQKDVDEFDLLSKEEEEMDRLQKESEEKERLAKESERIQKEAEEKDRLLKEAEEKAEKSRKEAEEKDRLQKETEEIDRLLKEAEEEQRLIKEAEDKDRLQKEVDEFDRLVRETEEMERIQKETEEAERRKKELEEERLLQEAEKKKKELEEEERLKKEAEEKDRLRKEAEEAERIKKELEEEERLLKEAEEKDRLQKETEEKERLKREAEEKDRLQKEVEEAERIKKESEEKERLQKEAEEKDRLQKETEEKERLKREAEEKDRLQKEAEEAERLLKEEKNRLEEEAKEKDRKQKEIEEERIKKESEEKDRLQKAAEESQVKNETEVREPALKQVEEKERTKDEAAEKPSEDKKDSDQKLLDKVDEKQVTVEEKLEIQKEVGEQNQFSSSTLRGVEVQTTKTTDSHTSRLLGDTKLSSLAGVTESMEFQEVSLQTGMDRSRSHKVELGFTESASEKVAGQLSFDERPSVSDRPLSEDELIEKQIEEEKRNRRREAAERLLREQEQKWASGQSGDTGAKESRHEERVRLEQAQLQQDVDEHIRKQKQVEDGIQREAEEAKIQEQKQKEEERRLRLEEAEKVRKEVEKQERIRAEEKEKKRLEAERIRREEEAEEWAEKEKERLRLEEEIQRLESERIRMKEERRLRQAKEEEEERLRLKKEREDRLRREQEEEERLRQEEEEQLKLMKEERERNRKLKEEEEERMLREIEERSQKKKDENERIRKEKEEEERKKKEEEKLRREEEEKKRMEEAEKQRKEAEEKNKEKEERRLKQEEDKRKREEEEKKIKEELKKQKEEETRKILEELETSRNKRATEEQSLFAEDESVDENKRHQLTEETHVKKEDKELQSAVKDISGKEDNVEEQKVKATNDDKVVKQQKETHEAPATVKTSKDQQDDVKKRTG</sequence>
<reference evidence="4" key="1">
    <citation type="submission" date="2021-11" db="EMBL/GenBank/DDBJ databases">
        <authorList>
            <person name="Schell T."/>
        </authorList>
    </citation>
    <scope>NUCLEOTIDE SEQUENCE</scope>
    <source>
        <strain evidence="4">M5</strain>
    </source>
</reference>
<accession>A0A8J2WM85</accession>
<feature type="domain" description="Ig-like" evidence="3">
    <location>
        <begin position="240"/>
        <end position="332"/>
    </location>
</feature>
<dbReference type="Pfam" id="PF07679">
    <property type="entry name" value="I-set"/>
    <property type="match status" value="6"/>
</dbReference>
<name>A0A8J2WM85_9CRUS</name>
<proteinExistence type="predicted"/>
<evidence type="ECO:0000256" key="1">
    <source>
        <dbReference type="ARBA" id="ARBA00023319"/>
    </source>
</evidence>
<dbReference type="Proteomes" id="UP000789390">
    <property type="component" value="Unassembled WGS sequence"/>
</dbReference>
<dbReference type="InterPro" id="IPR013783">
    <property type="entry name" value="Ig-like_fold"/>
</dbReference>
<feature type="region of interest" description="Disordered" evidence="2">
    <location>
        <begin position="2103"/>
        <end position="2127"/>
    </location>
</feature>
<dbReference type="GO" id="GO:0007411">
    <property type="term" value="P:axon guidance"/>
    <property type="evidence" value="ECO:0007669"/>
    <property type="project" value="TreeGrafter"/>
</dbReference>
<dbReference type="FunFam" id="2.60.40.10:FF:001894">
    <property type="entry name" value="Stretchin-Mlck, isoform V"/>
    <property type="match status" value="1"/>
</dbReference>
<feature type="compositionally biased region" description="Polar residues" evidence="2">
    <location>
        <begin position="221"/>
        <end position="237"/>
    </location>
</feature>
<dbReference type="GO" id="GO:0098632">
    <property type="term" value="F:cell-cell adhesion mediator activity"/>
    <property type="evidence" value="ECO:0007669"/>
    <property type="project" value="TreeGrafter"/>
</dbReference>
<dbReference type="FunFam" id="2.60.40.10:FF:001223">
    <property type="entry name" value="Sidekick cell adhesion molecule 1"/>
    <property type="match status" value="1"/>
</dbReference>
<feature type="region of interest" description="Disordered" evidence="2">
    <location>
        <begin position="1242"/>
        <end position="1261"/>
    </location>
</feature>
<dbReference type="OrthoDB" id="6070751at2759"/>
<feature type="region of interest" description="Disordered" evidence="2">
    <location>
        <begin position="2193"/>
        <end position="2411"/>
    </location>
</feature>
<feature type="region of interest" description="Disordered" evidence="2">
    <location>
        <begin position="995"/>
        <end position="1056"/>
    </location>
</feature>
<dbReference type="GO" id="GO:0005886">
    <property type="term" value="C:plasma membrane"/>
    <property type="evidence" value="ECO:0007669"/>
    <property type="project" value="TreeGrafter"/>
</dbReference>
<dbReference type="GO" id="GO:0070593">
    <property type="term" value="P:dendrite self-avoidance"/>
    <property type="evidence" value="ECO:0007669"/>
    <property type="project" value="TreeGrafter"/>
</dbReference>
<dbReference type="InterPro" id="IPR013098">
    <property type="entry name" value="Ig_I-set"/>
</dbReference>
<keyword evidence="5" id="KW-1185">Reference proteome</keyword>
<dbReference type="InterPro" id="IPR003598">
    <property type="entry name" value="Ig_sub2"/>
</dbReference>
<feature type="region of interest" description="Disordered" evidence="2">
    <location>
        <begin position="221"/>
        <end position="241"/>
    </location>
</feature>
<dbReference type="InterPro" id="IPR007110">
    <property type="entry name" value="Ig-like_dom"/>
</dbReference>
<dbReference type="PANTHER" id="PTHR10075">
    <property type="entry name" value="BASIGIN RELATED"/>
    <property type="match status" value="1"/>
</dbReference>
<evidence type="ECO:0000256" key="2">
    <source>
        <dbReference type="SAM" id="MobiDB-lite"/>
    </source>
</evidence>
<feature type="compositionally biased region" description="Basic and acidic residues" evidence="2">
    <location>
        <begin position="2335"/>
        <end position="2355"/>
    </location>
</feature>
<feature type="compositionally biased region" description="Basic and acidic residues" evidence="2">
    <location>
        <begin position="2193"/>
        <end position="2323"/>
    </location>
</feature>
<keyword evidence="1" id="KW-0393">Immunoglobulin domain</keyword>
<feature type="domain" description="Ig-like" evidence="3">
    <location>
        <begin position="132"/>
        <end position="218"/>
    </location>
</feature>
<feature type="compositionally biased region" description="Low complexity" evidence="2">
    <location>
        <begin position="1045"/>
        <end position="1056"/>
    </location>
</feature>
<organism evidence="4 5">
    <name type="scientific">Daphnia galeata</name>
    <dbReference type="NCBI Taxonomy" id="27404"/>
    <lineage>
        <taxon>Eukaryota</taxon>
        <taxon>Metazoa</taxon>
        <taxon>Ecdysozoa</taxon>
        <taxon>Arthropoda</taxon>
        <taxon>Crustacea</taxon>
        <taxon>Branchiopoda</taxon>
        <taxon>Diplostraca</taxon>
        <taxon>Cladocera</taxon>
        <taxon>Anomopoda</taxon>
        <taxon>Daphniidae</taxon>
        <taxon>Daphnia</taxon>
    </lineage>
</organism>
<feature type="compositionally biased region" description="Basic and acidic residues" evidence="2">
    <location>
        <begin position="2362"/>
        <end position="2391"/>
    </location>
</feature>
<feature type="domain" description="Ig-like" evidence="3">
    <location>
        <begin position="438"/>
        <end position="533"/>
    </location>
</feature>
<gene>
    <name evidence="4" type="ORF">DGAL_LOCUS7204</name>
</gene>
<dbReference type="GO" id="GO:0007156">
    <property type="term" value="P:homophilic cell adhesion via plasma membrane adhesion molecules"/>
    <property type="evidence" value="ECO:0007669"/>
    <property type="project" value="TreeGrafter"/>
</dbReference>
<evidence type="ECO:0000313" key="5">
    <source>
        <dbReference type="Proteomes" id="UP000789390"/>
    </source>
</evidence>
<dbReference type="PANTHER" id="PTHR10075:SF14">
    <property type="entry name" value="CELL ADHESION MOLECULE DSCAM2-RELATED"/>
    <property type="match status" value="1"/>
</dbReference>
<feature type="region of interest" description="Disordered" evidence="2">
    <location>
        <begin position="1619"/>
        <end position="1916"/>
    </location>
</feature>
<evidence type="ECO:0000313" key="4">
    <source>
        <dbReference type="EMBL" id="CAH0104355.1"/>
    </source>
</evidence>
<dbReference type="GO" id="GO:0030424">
    <property type="term" value="C:axon"/>
    <property type="evidence" value="ECO:0007669"/>
    <property type="project" value="TreeGrafter"/>
</dbReference>
<feature type="domain" description="Ig-like" evidence="3">
    <location>
        <begin position="342"/>
        <end position="418"/>
    </location>
</feature>
<feature type="compositionally biased region" description="Basic and acidic residues" evidence="2">
    <location>
        <begin position="2023"/>
        <end position="2035"/>
    </location>
</feature>
<dbReference type="InterPro" id="IPR003599">
    <property type="entry name" value="Ig_sub"/>
</dbReference>
<feature type="region of interest" description="Disordered" evidence="2">
    <location>
        <begin position="1174"/>
        <end position="1195"/>
    </location>
</feature>
<feature type="compositionally biased region" description="Basic and acidic residues" evidence="2">
    <location>
        <begin position="1970"/>
        <end position="2012"/>
    </location>
</feature>
<feature type="compositionally biased region" description="Basic and acidic residues" evidence="2">
    <location>
        <begin position="2398"/>
        <end position="2411"/>
    </location>
</feature>
<feature type="compositionally biased region" description="Polar residues" evidence="2">
    <location>
        <begin position="1890"/>
        <end position="1909"/>
    </location>
</feature>
<evidence type="ECO:0000259" key="3">
    <source>
        <dbReference type="PROSITE" id="PS50835"/>
    </source>
</evidence>
<dbReference type="EMBL" id="CAKKLH010000135">
    <property type="protein sequence ID" value="CAH0104355.1"/>
    <property type="molecule type" value="Genomic_DNA"/>
</dbReference>